<dbReference type="OMA" id="KETYRRY"/>
<dbReference type="VEuPathDB" id="FungiDB:KRP22_8854"/>
<accession>H3GX61</accession>
<organism evidence="1 2">
    <name type="scientific">Phytophthora ramorum</name>
    <name type="common">Sudden oak death agent</name>
    <dbReference type="NCBI Taxonomy" id="164328"/>
    <lineage>
        <taxon>Eukaryota</taxon>
        <taxon>Sar</taxon>
        <taxon>Stramenopiles</taxon>
        <taxon>Oomycota</taxon>
        <taxon>Peronosporomycetes</taxon>
        <taxon>Peronosporales</taxon>
        <taxon>Peronosporaceae</taxon>
        <taxon>Phytophthora</taxon>
    </lineage>
</organism>
<reference evidence="2" key="1">
    <citation type="journal article" date="2006" name="Science">
        <title>Phytophthora genome sequences uncover evolutionary origins and mechanisms of pathogenesis.</title>
        <authorList>
            <person name="Tyler B.M."/>
            <person name="Tripathy S."/>
            <person name="Zhang X."/>
            <person name="Dehal P."/>
            <person name="Jiang R.H."/>
            <person name="Aerts A."/>
            <person name="Arredondo F.D."/>
            <person name="Baxter L."/>
            <person name="Bensasson D."/>
            <person name="Beynon J.L."/>
            <person name="Chapman J."/>
            <person name="Damasceno C.M."/>
            <person name="Dorrance A.E."/>
            <person name="Dou D."/>
            <person name="Dickerman A.W."/>
            <person name="Dubchak I.L."/>
            <person name="Garbelotto M."/>
            <person name="Gijzen M."/>
            <person name="Gordon S.G."/>
            <person name="Govers F."/>
            <person name="Grunwald N.J."/>
            <person name="Huang W."/>
            <person name="Ivors K.L."/>
            <person name="Jones R.W."/>
            <person name="Kamoun S."/>
            <person name="Krampis K."/>
            <person name="Lamour K.H."/>
            <person name="Lee M.K."/>
            <person name="McDonald W.H."/>
            <person name="Medina M."/>
            <person name="Meijer H.J."/>
            <person name="Nordberg E.K."/>
            <person name="Maclean D.J."/>
            <person name="Ospina-Giraldo M.D."/>
            <person name="Morris P.F."/>
            <person name="Phuntumart V."/>
            <person name="Putnam N.H."/>
            <person name="Rash S."/>
            <person name="Rose J.K."/>
            <person name="Sakihama Y."/>
            <person name="Salamov A.A."/>
            <person name="Savidor A."/>
            <person name="Scheuring C.F."/>
            <person name="Smith B.M."/>
            <person name="Sobral B.W."/>
            <person name="Terry A."/>
            <person name="Torto-Alalibo T.A."/>
            <person name="Win J."/>
            <person name="Xu Z."/>
            <person name="Zhang H."/>
            <person name="Grigoriev I.V."/>
            <person name="Rokhsar D.S."/>
            <person name="Boore J.L."/>
        </authorList>
    </citation>
    <scope>NUCLEOTIDE SEQUENCE [LARGE SCALE GENOMIC DNA]</scope>
    <source>
        <strain evidence="2">Pr102</strain>
    </source>
</reference>
<keyword evidence="2" id="KW-1185">Reference proteome</keyword>
<dbReference type="EnsemblProtists" id="Phyra82157">
    <property type="protein sequence ID" value="Phyra82157"/>
    <property type="gene ID" value="Phyra82157"/>
</dbReference>
<protein>
    <recommendedName>
        <fullName evidence="3">START domain-containing protein</fullName>
    </recommendedName>
</protein>
<dbReference type="InParanoid" id="H3GX61"/>
<sequence>MSELQVKQSAIDNKCIKTETTAPSIWKGIAERQQMDRVRAEEKNQRLRSTLEGQLKLAMTLEGLLSKRPREEELAVLAGNKRLKPVLDTAVSPPDDDIFADQLEHVLRAHLEVGELFGGSEFANPTASFCDLHVMNDALTDTGVAFVKKANSMLPFDVKVTGRAFWRALAEEGTSKDSYSLNERLKTGSLVSRSYAMHFDAGPFHANVLGKETYRRYVRDDCVMIMWKWVVDPVEVNGTKFSGLRCHETGWIVLRGVNIGEMCTAENELVAPKNAPRPVMSTLLQSYSRMTMELQDDIANQELQVGVLTNVVVNLHDALTEVCGKMMSNVLVEEDWNLNGWVGKLSL</sequence>
<dbReference type="eggNOG" id="ENOG502SIJ8">
    <property type="taxonomic scope" value="Eukaryota"/>
</dbReference>
<evidence type="ECO:0008006" key="3">
    <source>
        <dbReference type="Google" id="ProtNLM"/>
    </source>
</evidence>
<dbReference type="PANTHER" id="PTHR35796:SF3">
    <property type="entry name" value="BHLH DOMAIN-CONTAINING PROTEIN"/>
    <property type="match status" value="1"/>
</dbReference>
<reference evidence="1" key="2">
    <citation type="submission" date="2015-06" db="UniProtKB">
        <authorList>
            <consortium name="EnsemblProtists"/>
        </authorList>
    </citation>
    <scope>IDENTIFICATION</scope>
    <source>
        <strain evidence="1">Pr102</strain>
    </source>
</reference>
<evidence type="ECO:0000313" key="1">
    <source>
        <dbReference type="EnsemblProtists" id="Phyra82157"/>
    </source>
</evidence>
<evidence type="ECO:0000313" key="2">
    <source>
        <dbReference type="Proteomes" id="UP000005238"/>
    </source>
</evidence>
<dbReference type="EMBL" id="DS566065">
    <property type="status" value="NOT_ANNOTATED_CDS"/>
    <property type="molecule type" value="Genomic_DNA"/>
</dbReference>
<dbReference type="Proteomes" id="UP000005238">
    <property type="component" value="Unassembled WGS sequence"/>
</dbReference>
<dbReference type="PANTHER" id="PTHR35796">
    <property type="entry name" value="HYPOTHETICAL CYTOSOLIC PROTEIN"/>
    <property type="match status" value="1"/>
</dbReference>
<dbReference type="HOGENOM" id="CLU_800437_0_0_1"/>
<name>H3GX61_PHYRM</name>
<proteinExistence type="predicted"/>
<dbReference type="AlphaFoldDB" id="H3GX61"/>
<dbReference type="STRING" id="164328.H3GX61"/>
<dbReference type="VEuPathDB" id="FungiDB:KRP23_15153"/>